<evidence type="ECO:0000256" key="8">
    <source>
        <dbReference type="ARBA" id="ARBA00023170"/>
    </source>
</evidence>
<dbReference type="RefSeq" id="WP_245182278.1">
    <property type="nucleotide sequence ID" value="NZ_JAAOZT010000005.1"/>
</dbReference>
<evidence type="ECO:0000256" key="2">
    <source>
        <dbReference type="ARBA" id="ARBA00009810"/>
    </source>
</evidence>
<evidence type="ECO:0000256" key="6">
    <source>
        <dbReference type="ARBA" id="ARBA00023077"/>
    </source>
</evidence>
<dbReference type="EMBL" id="JACHHQ010000009">
    <property type="protein sequence ID" value="MBB5201922.1"/>
    <property type="molecule type" value="Genomic_DNA"/>
</dbReference>
<keyword evidence="8 15" id="KW-0675">Receptor</keyword>
<evidence type="ECO:0000256" key="11">
    <source>
        <dbReference type="RuleBase" id="RU003357"/>
    </source>
</evidence>
<accession>A0A840RXI6</accession>
<dbReference type="PANTHER" id="PTHR30069:SF49">
    <property type="entry name" value="OUTER MEMBRANE PROTEIN C"/>
    <property type="match status" value="1"/>
</dbReference>
<dbReference type="GO" id="GO:0009279">
    <property type="term" value="C:cell outer membrane"/>
    <property type="evidence" value="ECO:0007669"/>
    <property type="project" value="UniProtKB-SubCell"/>
</dbReference>
<evidence type="ECO:0000256" key="12">
    <source>
        <dbReference type="SAM" id="SignalP"/>
    </source>
</evidence>
<dbReference type="InterPro" id="IPR012910">
    <property type="entry name" value="Plug_dom"/>
</dbReference>
<keyword evidence="6 11" id="KW-0798">TonB box</keyword>
<organism evidence="15 16">
    <name type="scientific">Glaciimonas immobilis</name>
    <dbReference type="NCBI Taxonomy" id="728004"/>
    <lineage>
        <taxon>Bacteria</taxon>
        <taxon>Pseudomonadati</taxon>
        <taxon>Pseudomonadota</taxon>
        <taxon>Betaproteobacteria</taxon>
        <taxon>Burkholderiales</taxon>
        <taxon>Oxalobacteraceae</taxon>
        <taxon>Glaciimonas</taxon>
    </lineage>
</organism>
<dbReference type="Pfam" id="PF07715">
    <property type="entry name" value="Plug"/>
    <property type="match status" value="1"/>
</dbReference>
<protein>
    <submittedName>
        <fullName evidence="15">Iron complex outermembrane receptor protein</fullName>
    </submittedName>
</protein>
<dbReference type="SUPFAM" id="SSF56935">
    <property type="entry name" value="Porins"/>
    <property type="match status" value="1"/>
</dbReference>
<keyword evidence="4 10" id="KW-1134">Transmembrane beta strand</keyword>
<feature type="domain" description="TonB-dependent receptor-like beta-barrel" evidence="13">
    <location>
        <begin position="223"/>
        <end position="661"/>
    </location>
</feature>
<keyword evidence="9 10" id="KW-0998">Cell outer membrane</keyword>
<dbReference type="GO" id="GO:0044718">
    <property type="term" value="P:siderophore transmembrane transport"/>
    <property type="evidence" value="ECO:0007669"/>
    <property type="project" value="TreeGrafter"/>
</dbReference>
<keyword evidence="3 10" id="KW-0813">Transport</keyword>
<dbReference type="NCBIfam" id="TIGR01778">
    <property type="entry name" value="TonB-copper"/>
    <property type="match status" value="1"/>
</dbReference>
<evidence type="ECO:0000259" key="13">
    <source>
        <dbReference type="Pfam" id="PF00593"/>
    </source>
</evidence>
<comment type="caution">
    <text evidence="15">The sequence shown here is derived from an EMBL/GenBank/DDBJ whole genome shotgun (WGS) entry which is preliminary data.</text>
</comment>
<reference evidence="15 16" key="1">
    <citation type="submission" date="2020-08" db="EMBL/GenBank/DDBJ databases">
        <title>Genomic Encyclopedia of Type Strains, Phase IV (KMG-IV): sequencing the most valuable type-strain genomes for metagenomic binning, comparative biology and taxonomic classification.</title>
        <authorList>
            <person name="Goeker M."/>
        </authorList>
    </citation>
    <scope>NUCLEOTIDE SEQUENCE [LARGE SCALE GENOMIC DNA]</scope>
    <source>
        <strain evidence="15 16">DSM 23240</strain>
    </source>
</reference>
<dbReference type="Gene3D" id="2.170.130.10">
    <property type="entry name" value="TonB-dependent receptor, plug domain"/>
    <property type="match status" value="1"/>
</dbReference>
<evidence type="ECO:0000313" key="15">
    <source>
        <dbReference type="EMBL" id="MBB5201922.1"/>
    </source>
</evidence>
<dbReference type="GO" id="GO:0015344">
    <property type="term" value="F:siderophore uptake transmembrane transporter activity"/>
    <property type="evidence" value="ECO:0007669"/>
    <property type="project" value="TreeGrafter"/>
</dbReference>
<dbReference type="CDD" id="cd01347">
    <property type="entry name" value="ligand_gated_channel"/>
    <property type="match status" value="1"/>
</dbReference>
<dbReference type="AlphaFoldDB" id="A0A840RXI6"/>
<evidence type="ECO:0000256" key="4">
    <source>
        <dbReference type="ARBA" id="ARBA00022452"/>
    </source>
</evidence>
<keyword evidence="16" id="KW-1185">Reference proteome</keyword>
<feature type="domain" description="TonB-dependent receptor plug" evidence="14">
    <location>
        <begin position="69"/>
        <end position="172"/>
    </location>
</feature>
<dbReference type="InterPro" id="IPR010100">
    <property type="entry name" value="TonB-dep_Cu_rcpt"/>
</dbReference>
<proteinExistence type="inferred from homology"/>
<name>A0A840RXI6_9BURK</name>
<evidence type="ECO:0000256" key="3">
    <source>
        <dbReference type="ARBA" id="ARBA00022448"/>
    </source>
</evidence>
<gene>
    <name evidence="15" type="ORF">HNR39_003784</name>
</gene>
<dbReference type="InterPro" id="IPR037066">
    <property type="entry name" value="Plug_dom_sf"/>
</dbReference>
<evidence type="ECO:0000256" key="5">
    <source>
        <dbReference type="ARBA" id="ARBA00022692"/>
    </source>
</evidence>
<keyword evidence="7 10" id="KW-0472">Membrane</keyword>
<evidence type="ECO:0000256" key="10">
    <source>
        <dbReference type="PROSITE-ProRule" id="PRU01360"/>
    </source>
</evidence>
<evidence type="ECO:0000256" key="7">
    <source>
        <dbReference type="ARBA" id="ARBA00023136"/>
    </source>
</evidence>
<comment type="similarity">
    <text evidence="2 10 11">Belongs to the TonB-dependent receptor family.</text>
</comment>
<comment type="subcellular location">
    <subcellularLocation>
        <location evidence="1 10">Cell outer membrane</location>
        <topology evidence="1 10">Multi-pass membrane protein</topology>
    </subcellularLocation>
</comment>
<evidence type="ECO:0000313" key="16">
    <source>
        <dbReference type="Proteomes" id="UP000571084"/>
    </source>
</evidence>
<keyword evidence="12" id="KW-0732">Signal</keyword>
<feature type="signal peptide" evidence="12">
    <location>
        <begin position="1"/>
        <end position="36"/>
    </location>
</feature>
<dbReference type="InterPro" id="IPR036942">
    <property type="entry name" value="Beta-barrel_TonB_sf"/>
</dbReference>
<dbReference type="PROSITE" id="PS52016">
    <property type="entry name" value="TONB_DEPENDENT_REC_3"/>
    <property type="match status" value="1"/>
</dbReference>
<dbReference type="PANTHER" id="PTHR30069">
    <property type="entry name" value="TONB-DEPENDENT OUTER MEMBRANE RECEPTOR"/>
    <property type="match status" value="1"/>
</dbReference>
<feature type="chain" id="PRO_5032833641" evidence="12">
    <location>
        <begin position="37"/>
        <end position="702"/>
    </location>
</feature>
<dbReference type="InterPro" id="IPR000531">
    <property type="entry name" value="Beta-barrel_TonB"/>
</dbReference>
<dbReference type="Proteomes" id="UP000571084">
    <property type="component" value="Unassembled WGS sequence"/>
</dbReference>
<evidence type="ECO:0000256" key="1">
    <source>
        <dbReference type="ARBA" id="ARBA00004571"/>
    </source>
</evidence>
<sequence>MIAGGLPTIHYTMKNRFKLTPLAVVLSVLFLNNVQAQAIASTAPSEHPLIAQQSAPLPEVVVTAPQMSAPLTVVTDPKAPRQPVPAHDGADYLKTIPGFSIVRKGGTDGDPVLRGMAGSRLNIATDGQQILGGCGGRMDPPTAYIFPAEYDTITVIKGPQTVLYGPGSSAGTVLFERSTLRAAPGLKMNTSIMAGSFGRQDEVASARYSLSDFYAEAGATRSHSDDYRDGNGNSVHSSYTRWSSRAAFGWTPDDNTLLELSVAKSDGHAAYADRGMDGARFARSNLGLKFQKRNISPVVKKIEAQIYRNYIDHVMDNYSLRTPPPKSMFMASNPDRTTEGGRAAITLNLTDTTQLITGFDMQSNTHTSRMGMGMNASEASYQNKPRVTNAHFSNVGIFGELTQHLGEKENSRIISGLRTDFWHASDERKATAIAGNTTRRNATLGSGFSRYEYDLAAVPMTVYAGLGVAQRFPDYWELISKESATSNSAFGTKPEKTTQLDIGALYQAGPWSVTASGFYSRVQDFILIQSNVSKGSRSGISIARNVAATTWGGEVGAAYALNQLWKLDGSVNYVRGNNRTDNTPLAQMPPLESKFGLTFDNQTFSLASMVRSVAAQKRFDLNKGNIAGQDLGASSGFTIFSVNAGWKPRKDVLVSAGIDNLTNKTYAEHLSRRGAALPGYDQTSRINEPGRTLWVKAQFELK</sequence>
<evidence type="ECO:0000259" key="14">
    <source>
        <dbReference type="Pfam" id="PF07715"/>
    </source>
</evidence>
<dbReference type="InterPro" id="IPR039426">
    <property type="entry name" value="TonB-dep_rcpt-like"/>
</dbReference>
<dbReference type="Gene3D" id="2.40.170.20">
    <property type="entry name" value="TonB-dependent receptor, beta-barrel domain"/>
    <property type="match status" value="1"/>
</dbReference>
<evidence type="ECO:0000256" key="9">
    <source>
        <dbReference type="ARBA" id="ARBA00023237"/>
    </source>
</evidence>
<keyword evidence="5 10" id="KW-0812">Transmembrane</keyword>
<dbReference type="Pfam" id="PF00593">
    <property type="entry name" value="TonB_dep_Rec_b-barrel"/>
    <property type="match status" value="1"/>
</dbReference>